<name>A0ABD2M004_9BILA</name>
<gene>
    <name evidence="1" type="ORF">niasHT_008104</name>
</gene>
<dbReference type="EMBL" id="JBICBT010000207">
    <property type="protein sequence ID" value="KAL3120812.1"/>
    <property type="molecule type" value="Genomic_DNA"/>
</dbReference>
<keyword evidence="2" id="KW-1185">Reference proteome</keyword>
<evidence type="ECO:0000313" key="2">
    <source>
        <dbReference type="Proteomes" id="UP001620626"/>
    </source>
</evidence>
<protein>
    <submittedName>
        <fullName evidence="1">Uncharacterized protein</fullName>
    </submittedName>
</protein>
<evidence type="ECO:0000313" key="1">
    <source>
        <dbReference type="EMBL" id="KAL3120812.1"/>
    </source>
</evidence>
<accession>A0ABD2M004</accession>
<comment type="caution">
    <text evidence="1">The sequence shown here is derived from an EMBL/GenBank/DDBJ whole genome shotgun (WGS) entry which is preliminary data.</text>
</comment>
<organism evidence="1 2">
    <name type="scientific">Heterodera trifolii</name>
    <dbReference type="NCBI Taxonomy" id="157864"/>
    <lineage>
        <taxon>Eukaryota</taxon>
        <taxon>Metazoa</taxon>
        <taxon>Ecdysozoa</taxon>
        <taxon>Nematoda</taxon>
        <taxon>Chromadorea</taxon>
        <taxon>Rhabditida</taxon>
        <taxon>Tylenchina</taxon>
        <taxon>Tylenchomorpha</taxon>
        <taxon>Tylenchoidea</taxon>
        <taxon>Heteroderidae</taxon>
        <taxon>Heteroderinae</taxon>
        <taxon>Heterodera</taxon>
    </lineage>
</organism>
<proteinExistence type="predicted"/>
<dbReference type="AlphaFoldDB" id="A0ABD2M004"/>
<dbReference type="Proteomes" id="UP001620626">
    <property type="component" value="Unassembled WGS sequence"/>
</dbReference>
<reference evidence="1 2" key="1">
    <citation type="submission" date="2024-10" db="EMBL/GenBank/DDBJ databases">
        <authorList>
            <person name="Kim D."/>
        </authorList>
    </citation>
    <scope>NUCLEOTIDE SEQUENCE [LARGE SCALE GENOMIC DNA]</scope>
    <source>
        <strain evidence="1">BH-2024</strain>
    </source>
</reference>
<sequence length="95" mass="10457">MDRNRESARIRSVCRSATSARSLLPAGRNARGPCQWPLSAPLPLLKVKFPWPVRANVAPPSLHRPANAREFLTPPPRGIHSFANGGAPLLARFER</sequence>